<organism evidence="3 4">
    <name type="scientific">Aquisphaera giovannonii</name>
    <dbReference type="NCBI Taxonomy" id="406548"/>
    <lineage>
        <taxon>Bacteria</taxon>
        <taxon>Pseudomonadati</taxon>
        <taxon>Planctomycetota</taxon>
        <taxon>Planctomycetia</taxon>
        <taxon>Isosphaerales</taxon>
        <taxon>Isosphaeraceae</taxon>
        <taxon>Aquisphaera</taxon>
    </lineage>
</organism>
<gene>
    <name evidence="3" type="ORF">OJF2_03230</name>
</gene>
<dbReference type="InterPro" id="IPR011659">
    <property type="entry name" value="WD40"/>
</dbReference>
<dbReference type="AlphaFoldDB" id="A0A5B9VTL2"/>
<reference evidence="3 4" key="1">
    <citation type="submission" date="2019-08" db="EMBL/GenBank/DDBJ databases">
        <title>Deep-cultivation of Planctomycetes and their phenomic and genomic characterization uncovers novel biology.</title>
        <authorList>
            <person name="Wiegand S."/>
            <person name="Jogler M."/>
            <person name="Boedeker C."/>
            <person name="Pinto D."/>
            <person name="Vollmers J."/>
            <person name="Rivas-Marin E."/>
            <person name="Kohn T."/>
            <person name="Peeters S.H."/>
            <person name="Heuer A."/>
            <person name="Rast P."/>
            <person name="Oberbeckmann S."/>
            <person name="Bunk B."/>
            <person name="Jeske O."/>
            <person name="Meyerdierks A."/>
            <person name="Storesund J.E."/>
            <person name="Kallscheuer N."/>
            <person name="Luecker S."/>
            <person name="Lage O.M."/>
            <person name="Pohl T."/>
            <person name="Merkel B.J."/>
            <person name="Hornburger P."/>
            <person name="Mueller R.-W."/>
            <person name="Bruemmer F."/>
            <person name="Labrenz M."/>
            <person name="Spormann A.M."/>
            <person name="Op den Camp H."/>
            <person name="Overmann J."/>
            <person name="Amann R."/>
            <person name="Jetten M.S.M."/>
            <person name="Mascher T."/>
            <person name="Medema M.H."/>
            <person name="Devos D.P."/>
            <person name="Kaster A.-K."/>
            <person name="Ovreas L."/>
            <person name="Rohde M."/>
            <person name="Galperin M.Y."/>
            <person name="Jogler C."/>
        </authorList>
    </citation>
    <scope>NUCLEOTIDE SEQUENCE [LARGE SCALE GENOMIC DNA]</scope>
    <source>
        <strain evidence="3 4">OJF2</strain>
    </source>
</reference>
<evidence type="ECO:0000256" key="2">
    <source>
        <dbReference type="SAM" id="SignalP"/>
    </source>
</evidence>
<evidence type="ECO:0000256" key="1">
    <source>
        <dbReference type="ARBA" id="ARBA00009820"/>
    </source>
</evidence>
<dbReference type="SUPFAM" id="SSF69304">
    <property type="entry name" value="Tricorn protease N-terminal domain"/>
    <property type="match status" value="1"/>
</dbReference>
<comment type="similarity">
    <text evidence="1">Belongs to the TolB family.</text>
</comment>
<feature type="signal peptide" evidence="2">
    <location>
        <begin position="1"/>
        <end position="27"/>
    </location>
</feature>
<feature type="chain" id="PRO_5022984304" evidence="2">
    <location>
        <begin position="28"/>
        <end position="515"/>
    </location>
</feature>
<dbReference type="PANTHER" id="PTHR36842:SF1">
    <property type="entry name" value="PROTEIN TOLB"/>
    <property type="match status" value="1"/>
</dbReference>
<keyword evidence="4" id="KW-1185">Reference proteome</keyword>
<name>A0A5B9VTL2_9BACT</name>
<dbReference type="EMBL" id="CP042997">
    <property type="protein sequence ID" value="QEH31856.1"/>
    <property type="molecule type" value="Genomic_DNA"/>
</dbReference>
<dbReference type="KEGG" id="agv:OJF2_03230"/>
<dbReference type="Gene3D" id="2.120.10.30">
    <property type="entry name" value="TolB, C-terminal domain"/>
    <property type="match status" value="1"/>
</dbReference>
<dbReference type="PANTHER" id="PTHR36842">
    <property type="entry name" value="PROTEIN TOLB HOMOLOG"/>
    <property type="match status" value="1"/>
</dbReference>
<accession>A0A5B9VTL2</accession>
<dbReference type="InterPro" id="IPR011042">
    <property type="entry name" value="6-blade_b-propeller_TolB-like"/>
</dbReference>
<keyword evidence="2" id="KW-0732">Signal</keyword>
<dbReference type="Proteomes" id="UP000324233">
    <property type="component" value="Chromosome"/>
</dbReference>
<proteinExistence type="inferred from homology"/>
<protein>
    <submittedName>
        <fullName evidence="3">Translocation protein TolB</fullName>
    </submittedName>
</protein>
<evidence type="ECO:0000313" key="4">
    <source>
        <dbReference type="Proteomes" id="UP000324233"/>
    </source>
</evidence>
<sequence length="515" mass="55405" precursor="true">MLRSMMRIRLVLLAFAGGAPMAAPAAAADAPVGIFEGHGDVGAVLHAGEAAFDPGRNAYTLAGSGENMWNARDAFQFAWKRASGDLSLAADVAFAGQGTDPHRKACLMIRQGLDADSAYVDVAVHGDGLTSLQFRSAKGERTQEVRASTRAPRRLRIEKRGKYVTLSFDSGGDVPLALGFTGAAARIVLEEPFYVGLAVCSHNKDVVERAVFSNVELVSPLPSTSGKPVLHSTLETMTMSSTDRSVVYVTPGRIEAPNWLADGNNLIYNSGGRIYRIPAGGGQPAAIDTGFATRCNNDHGLSPDGKTLAISDQSRGRDSLIYTLPIEGGTPRRITEKGPSYWHGWSPDGRTLAFCGSRGGEFDIYTIPAEGGAETRLTTAPGLDDGPEYAPDGRIYFNSVRGGSMQIWRMNADGSDQQPVTNDEFNNWFPHISPDGRTMVFLTYDRSVEGHPENQDVALRRMDLATRRVDVLARLFGGQGTINVPCWSPDGKRIAFVTYQLIAPEGAGDRRPVTP</sequence>
<dbReference type="Pfam" id="PF07676">
    <property type="entry name" value="PD40"/>
    <property type="match status" value="4"/>
</dbReference>
<evidence type="ECO:0000313" key="3">
    <source>
        <dbReference type="EMBL" id="QEH31856.1"/>
    </source>
</evidence>